<sequence length="919" mass="104968">MLILRRYLHSADSAERVVADIAAKYVERTKSLEPDLKIKSLPKIKAGFTKRYKERYLVPSKQWLEKKWKDGEGTGPVFSDRPQVFSESIINSKILSEKVKQYEKMKKFSFNPADLMKNSLDKGDIVLLKQAPRELAMCVNLPVSTADPRYTFAKIDGTIIYALRSSVLLRIPGQLPPGVDQLILPEHNHKYEKIGTVKNSISELELLPTVARQLVVSYTPSFITKFATDQLPIVLKKLELLHRYLQDPLGAWHITFISLTQLIKSMNVAKATDAIGGDKYMQELIATYMENTIERIDPSNLLSTYLAIKEQQQQNLWGSINRNSALCFPTSVAVLPLQSSHIYYEEVICKLKAKNFAEIHRLAKCINTHDYKTINAEYKDVINLLKNYAAGNFDTNVNVSTLISKLFRLTNKYMNRDITRELCDELLYQISPDIKNKNLILNNVDLELPDSSIRATNEQRLYEMTAVSKINDTARYDFGDLPVYCIDSEVAHEIDDGISIEKLSEDKYRIYVHVADPASLFPESSNYLKTGIMDDILKISLRRGFTSYLPELVHPMLPESYCRATDLGNEGKKTNTITFSLELDIYGKRKVNIDKKSFKVQLGQVSRFPSMTYERVDRILRREEEGVDPIDYDNLLALSDISKRLQYCRALEDNAVIFGEGFNRGMVQLQPDEHGNLTRPTFYDQNQTDSTILVSEFMLLANSQTGRFFKKNKIPGIYRCYRELNLGPVALNQYMQLQKQAKNGKLPELKDITKISALLNSSFYSSRPYPHDMIGAKFYMQVTSPMRRGPDLINHLQLHRYLKKLPLCFNQDQIDAMVWPIQSRADIIKDISQRSAVYWTLKHLEANEADQPHTVIVTSVPQDGTVRCVLPKYSMARGTLLLTPRQLETAPKIGDTVRACKIDTIYPLDGILTLVTPET</sequence>
<feature type="domain" description="RNB" evidence="1">
    <location>
        <begin position="475"/>
        <end position="804"/>
    </location>
</feature>
<dbReference type="SUPFAM" id="SSF50249">
    <property type="entry name" value="Nucleic acid-binding proteins"/>
    <property type="match status" value="1"/>
</dbReference>
<dbReference type="InterPro" id="IPR001900">
    <property type="entry name" value="RNase_II/R"/>
</dbReference>
<keyword evidence="3" id="KW-1185">Reference proteome</keyword>
<dbReference type="InterPro" id="IPR050180">
    <property type="entry name" value="RNR_Ribonuclease"/>
</dbReference>
<evidence type="ECO:0000259" key="1">
    <source>
        <dbReference type="SMART" id="SM00955"/>
    </source>
</evidence>
<evidence type="ECO:0000313" key="2">
    <source>
        <dbReference type="EMBL" id="KAL3229154.1"/>
    </source>
</evidence>
<dbReference type="Proteomes" id="UP001623330">
    <property type="component" value="Unassembled WGS sequence"/>
</dbReference>
<dbReference type="Pfam" id="PF00773">
    <property type="entry name" value="RNB"/>
    <property type="match status" value="1"/>
</dbReference>
<dbReference type="SMART" id="SM00955">
    <property type="entry name" value="RNB"/>
    <property type="match status" value="1"/>
</dbReference>
<proteinExistence type="predicted"/>
<evidence type="ECO:0000313" key="3">
    <source>
        <dbReference type="Proteomes" id="UP001623330"/>
    </source>
</evidence>
<gene>
    <name evidence="2" type="ORF">RNJ44_02241</name>
</gene>
<dbReference type="InterPro" id="IPR012340">
    <property type="entry name" value="NA-bd_OB-fold"/>
</dbReference>
<dbReference type="PANTHER" id="PTHR23355:SF59">
    <property type="entry name" value="EXORIBONUCLEASE II, MITOCHONDRIAL"/>
    <property type="match status" value="1"/>
</dbReference>
<protein>
    <recommendedName>
        <fullName evidence="1">RNB domain-containing protein</fullName>
    </recommendedName>
</protein>
<comment type="caution">
    <text evidence="2">The sequence shown here is derived from an EMBL/GenBank/DDBJ whole genome shotgun (WGS) entry which is preliminary data.</text>
</comment>
<accession>A0ABR4NN15</accession>
<name>A0ABR4NN15_9SACH</name>
<dbReference type="EMBL" id="JBEVYD010000012">
    <property type="protein sequence ID" value="KAL3229154.1"/>
    <property type="molecule type" value="Genomic_DNA"/>
</dbReference>
<reference evidence="2 3" key="1">
    <citation type="submission" date="2024-05" db="EMBL/GenBank/DDBJ databases">
        <title>Long read based assembly of the Candida bracarensis genome reveals expanded adhesin content.</title>
        <authorList>
            <person name="Marcet-Houben M."/>
            <person name="Ksiezopolska E."/>
            <person name="Gabaldon T."/>
        </authorList>
    </citation>
    <scope>NUCLEOTIDE SEQUENCE [LARGE SCALE GENOMIC DNA]</scope>
    <source>
        <strain evidence="2 3">CBM6</strain>
    </source>
</reference>
<dbReference type="PANTHER" id="PTHR23355">
    <property type="entry name" value="RIBONUCLEASE"/>
    <property type="match status" value="1"/>
</dbReference>
<organism evidence="2 3">
    <name type="scientific">Nakaseomyces bracarensis</name>
    <dbReference type="NCBI Taxonomy" id="273131"/>
    <lineage>
        <taxon>Eukaryota</taxon>
        <taxon>Fungi</taxon>
        <taxon>Dikarya</taxon>
        <taxon>Ascomycota</taxon>
        <taxon>Saccharomycotina</taxon>
        <taxon>Saccharomycetes</taxon>
        <taxon>Saccharomycetales</taxon>
        <taxon>Saccharomycetaceae</taxon>
        <taxon>Nakaseomyces</taxon>
    </lineage>
</organism>